<evidence type="ECO:0000259" key="2">
    <source>
        <dbReference type="PROSITE" id="PS51820"/>
    </source>
</evidence>
<dbReference type="PANTHER" id="PTHR11905">
    <property type="entry name" value="ADAM A DISINTEGRIN AND METALLOPROTEASE DOMAIN"/>
    <property type="match status" value="1"/>
</dbReference>
<dbReference type="SUPFAM" id="SSF55486">
    <property type="entry name" value="Metalloproteases ('zincins'), catalytic domain"/>
    <property type="match status" value="1"/>
</dbReference>
<dbReference type="PROSITE" id="PS51820">
    <property type="entry name" value="PA14"/>
    <property type="match status" value="1"/>
</dbReference>
<sequence>MSMTRTAVLSTVLAASMVSSSLAQPEIASPIVAVGAEGRIQIVELDHQAIDRLVAQPGQRVLADFPMPGGMVVDLVIEPFEVLTPEASVVLGTADGDIEIGRPDVSLYHGTVVGEPDSRVFLSFSPYGTHGLIQSGGSTVVLSSGEFGADQPMVVADFADFPEPPDFAQGWECNVGPEHINPLGLDLDAIVGVGDGDAGVQANPCRIASIAIDTDFEYTSWKFDGDIDASAAYAVTLMGAVSEIFVRDLNVRLVVPFVRVWADNDDPYDGGDLSLFRTVWNANMGHIERDLAHMLSGNYGGGVAWLSVLCHNTYGYGLSGVSGGFPYPLEDHNGGNWDVFVVPHELGHNFGTLHTHDGYDPPIDNCGNGDCSEAWGGTIMSYCHGCSGGMTNIVLAFHPRVIDLVSNYLDGACNILGDNLAYAMDDTGSGLQDTPLRVDVLANDLLANCVEPSLYIVMPFSDEGGTAEISVGTGEGGRDEVLYMPPAGYLGSDRVDYMIETASGVFDTAGISLEISPARLPDNPAASRPGARVAYYTIDPSETQLPDFGPLEPYAYDILPEIDFPESTGNFATSGLTSYLAAAFETGLVITEPGVYTLFLDSDEGSRLVIGGETIVDNDGVHTMTEKSGSIG</sequence>
<feature type="domain" description="PA14" evidence="2">
    <location>
        <begin position="526"/>
        <end position="632"/>
    </location>
</feature>
<dbReference type="Pfam" id="PF13688">
    <property type="entry name" value="Reprolysin_5"/>
    <property type="match status" value="1"/>
</dbReference>
<dbReference type="GO" id="GO:0004222">
    <property type="term" value="F:metalloendopeptidase activity"/>
    <property type="evidence" value="ECO:0007669"/>
    <property type="project" value="InterPro"/>
</dbReference>
<dbReference type="InterPro" id="IPR037524">
    <property type="entry name" value="PA14/GLEYA"/>
</dbReference>
<feature type="non-terminal residue" evidence="3">
    <location>
        <position position="632"/>
    </location>
</feature>
<dbReference type="GO" id="GO:0006508">
    <property type="term" value="P:proteolysis"/>
    <property type="evidence" value="ECO:0007669"/>
    <property type="project" value="InterPro"/>
</dbReference>
<dbReference type="SUPFAM" id="SSF56988">
    <property type="entry name" value="Anthrax protective antigen"/>
    <property type="match status" value="1"/>
</dbReference>
<evidence type="ECO:0000313" key="3">
    <source>
        <dbReference type="EMBL" id="VAX39602.1"/>
    </source>
</evidence>
<dbReference type="Pfam" id="PF07691">
    <property type="entry name" value="PA14"/>
    <property type="match status" value="1"/>
</dbReference>
<dbReference type="PROSITE" id="PS50215">
    <property type="entry name" value="ADAM_MEPRO"/>
    <property type="match status" value="1"/>
</dbReference>
<evidence type="ECO:0000259" key="1">
    <source>
        <dbReference type="PROSITE" id="PS50215"/>
    </source>
</evidence>
<protein>
    <recommendedName>
        <fullName evidence="4">Peptidase M12B domain-containing protein</fullName>
    </recommendedName>
</protein>
<name>A0A3B1DFM1_9ZZZZ</name>
<dbReference type="InterPro" id="IPR024079">
    <property type="entry name" value="MetalloPept_cat_dom_sf"/>
</dbReference>
<organism evidence="3">
    <name type="scientific">hydrothermal vent metagenome</name>
    <dbReference type="NCBI Taxonomy" id="652676"/>
    <lineage>
        <taxon>unclassified sequences</taxon>
        <taxon>metagenomes</taxon>
        <taxon>ecological metagenomes</taxon>
    </lineage>
</organism>
<proteinExistence type="predicted"/>
<evidence type="ECO:0008006" key="4">
    <source>
        <dbReference type="Google" id="ProtNLM"/>
    </source>
</evidence>
<gene>
    <name evidence="3" type="ORF">MNBD_PLANCTO03-507</name>
</gene>
<reference evidence="3" key="1">
    <citation type="submission" date="2018-06" db="EMBL/GenBank/DDBJ databases">
        <authorList>
            <person name="Zhirakovskaya E."/>
        </authorList>
    </citation>
    <scope>NUCLEOTIDE SEQUENCE</scope>
</reference>
<feature type="domain" description="Peptidase M12B" evidence="1">
    <location>
        <begin position="222"/>
        <end position="371"/>
    </location>
</feature>
<dbReference type="EMBL" id="UOGK01000267">
    <property type="protein sequence ID" value="VAX39602.1"/>
    <property type="molecule type" value="Genomic_DNA"/>
</dbReference>
<dbReference type="Gene3D" id="3.40.390.10">
    <property type="entry name" value="Collagenase (Catalytic Domain)"/>
    <property type="match status" value="1"/>
</dbReference>
<dbReference type="InterPro" id="IPR011658">
    <property type="entry name" value="PA14_dom"/>
</dbReference>
<dbReference type="PANTHER" id="PTHR11905:SF159">
    <property type="entry name" value="ADAM METALLOPROTEASE"/>
    <property type="match status" value="1"/>
</dbReference>
<accession>A0A3B1DFM1</accession>
<dbReference type="AlphaFoldDB" id="A0A3B1DFM1"/>
<dbReference type="InterPro" id="IPR001590">
    <property type="entry name" value="Peptidase_M12B"/>
</dbReference>